<reference evidence="1" key="1">
    <citation type="submission" date="2022-12" db="EMBL/GenBank/DDBJ databases">
        <title>Genome Sequence of Lasiodiplodia mahajangana.</title>
        <authorList>
            <person name="Buettner E."/>
        </authorList>
    </citation>
    <scope>NUCLEOTIDE SEQUENCE</scope>
    <source>
        <strain evidence="1">VT137</strain>
    </source>
</reference>
<keyword evidence="2" id="KW-1185">Reference proteome</keyword>
<name>A0ACC2J5U0_9PEZI</name>
<evidence type="ECO:0000313" key="1">
    <source>
        <dbReference type="EMBL" id="KAJ8122709.1"/>
    </source>
</evidence>
<gene>
    <name evidence="1" type="ORF">O1611_g9776</name>
</gene>
<sequence length="798" mass="91910">MEATQNDSSPKMSNVHHDGSVDLVPEPGSPSLPANDDDIGVDELRERFTAMESKISLIDQIFGIQQVAGDTSDEDSESDSNSVFDKGYYHTRFLEDSVYFMNKIRESHQYLQNLKKKRRMESAQAEKDNRIQDLPPEKESTRQISTAAFLKREPATVAWVSWPKYLAEKGDPEESLMTPIEAVDGDPEELTSHTYMKITALKVRNKSANTDSPEQAPLPERVKIHSNALHAVFLDRFEKRLFWRFARDRTVVFLRPFKEFIYNEKRLREHLGVLEKRFENWDGESPTKVEDDTATKRVPKVEVAHEAEDERPGYSVTALLHLRCLMQFMDDEIKPRLDYIQSSQCNKILFHDLWHLFKPGDEIIDQTEKQAYRIIRVQTPQHRLDNLWLRWRRKRSSNADGKEDDKEDESPTIIHCTYIDFDGKQFGPVSVKFSIPSFSGLKDIKLLPVYPLRFAKDIKLRETLIARGKMLLNITKFKPMYYAGFTIDTREEIDSQVVVDFSEALADEKRKHWTPVIESSHTVHDDRPPEICSGICCVSKGVRIDKTIDDNLTEEFIKSLITNSSRRARSLILSPRPLEEVTFSEEDKPTDEELVVMTYRAFGFVLRTRKWAQLDLTFLKYENADARNSARSAFERLELPGSHRQMVKSLVTQHFRDRQAMIAQNDQTDLVRGKGKGLILLLHGAPGVGKTTTAEGVAELFEKPLFQITCGDLGTTAREVEQELEKNFALASRWGCILLLDEADVFLSARERKDFERNGLVAVFLRVLEYYAGILFLTTNRIDQKSFQAQPRPHPRTL</sequence>
<protein>
    <submittedName>
        <fullName evidence="1">Uncharacterized protein</fullName>
    </submittedName>
</protein>
<proteinExistence type="predicted"/>
<dbReference type="Proteomes" id="UP001153332">
    <property type="component" value="Unassembled WGS sequence"/>
</dbReference>
<evidence type="ECO:0000313" key="2">
    <source>
        <dbReference type="Proteomes" id="UP001153332"/>
    </source>
</evidence>
<organism evidence="1 2">
    <name type="scientific">Lasiodiplodia mahajangana</name>
    <dbReference type="NCBI Taxonomy" id="1108764"/>
    <lineage>
        <taxon>Eukaryota</taxon>
        <taxon>Fungi</taxon>
        <taxon>Dikarya</taxon>
        <taxon>Ascomycota</taxon>
        <taxon>Pezizomycotina</taxon>
        <taxon>Dothideomycetes</taxon>
        <taxon>Dothideomycetes incertae sedis</taxon>
        <taxon>Botryosphaeriales</taxon>
        <taxon>Botryosphaeriaceae</taxon>
        <taxon>Lasiodiplodia</taxon>
    </lineage>
</organism>
<dbReference type="EMBL" id="JAPUUL010003497">
    <property type="protein sequence ID" value="KAJ8122709.1"/>
    <property type="molecule type" value="Genomic_DNA"/>
</dbReference>
<accession>A0ACC2J5U0</accession>
<comment type="caution">
    <text evidence="1">The sequence shown here is derived from an EMBL/GenBank/DDBJ whole genome shotgun (WGS) entry which is preliminary data.</text>
</comment>